<keyword evidence="4" id="KW-1185">Reference proteome</keyword>
<comment type="pathway">
    <text evidence="1">Purine metabolism; ppGpp biosynthesis; ppGpp from GTP: step 1/2.</text>
</comment>
<dbReference type="SUPFAM" id="SSF81301">
    <property type="entry name" value="Nucleotidyltransferase"/>
    <property type="match status" value="1"/>
</dbReference>
<dbReference type="InterPro" id="IPR052366">
    <property type="entry name" value="GTP_Pyrophosphokinase"/>
</dbReference>
<dbReference type="RefSeq" id="WP_205142822.1">
    <property type="nucleotide sequence ID" value="NZ_JAFBDN010000001.1"/>
</dbReference>
<name>A0ABT0VJM4_9LACO</name>
<organism evidence="3 4">
    <name type="scientific">Periweissella beninensis</name>
    <dbReference type="NCBI Taxonomy" id="504936"/>
    <lineage>
        <taxon>Bacteria</taxon>
        <taxon>Bacillati</taxon>
        <taxon>Bacillota</taxon>
        <taxon>Bacilli</taxon>
        <taxon>Lactobacillales</taxon>
        <taxon>Lactobacillaceae</taxon>
        <taxon>Periweissella</taxon>
    </lineage>
</organism>
<feature type="domain" description="RelA/SpoT" evidence="2">
    <location>
        <begin position="72"/>
        <end position="195"/>
    </location>
</feature>
<gene>
    <name evidence="3" type="ORF">KAK10_05275</name>
</gene>
<dbReference type="EMBL" id="JAGMVS010000062">
    <property type="protein sequence ID" value="MCM2437318.1"/>
    <property type="molecule type" value="Genomic_DNA"/>
</dbReference>
<dbReference type="Proteomes" id="UP001057481">
    <property type="component" value="Unassembled WGS sequence"/>
</dbReference>
<dbReference type="SMART" id="SM00954">
    <property type="entry name" value="RelA_SpoT"/>
    <property type="match status" value="1"/>
</dbReference>
<dbReference type="InterPro" id="IPR007685">
    <property type="entry name" value="RelA_SpoT"/>
</dbReference>
<dbReference type="CDD" id="cd05399">
    <property type="entry name" value="NT_Rel-Spo_like"/>
    <property type="match status" value="1"/>
</dbReference>
<sequence length="224" mass="25705">MIHNKINVFNVETLHGQFQSFDGGPAIAEVIKFVKLYQLYSSAANELFTKLENLDSEFQVMHDYNPIHAIDSRMKTPQSLLDKLNRKKIKVTAANVQAKIYDVAGLRVITNYLNDIYTIRDLLVNESDIELIKEKDYLKNPKSSGYRSLHLVLAIPVFQSTGLKKVPVEIQIRTIGMDMWASLEHKLRYKNSDDSITKYAQKLEDYANQLLAIEQGMQVIQQNL</sequence>
<dbReference type="Pfam" id="PF04607">
    <property type="entry name" value="RelA_SpoT"/>
    <property type="match status" value="1"/>
</dbReference>
<proteinExistence type="predicted"/>
<evidence type="ECO:0000256" key="1">
    <source>
        <dbReference type="ARBA" id="ARBA00004976"/>
    </source>
</evidence>
<evidence type="ECO:0000259" key="2">
    <source>
        <dbReference type="SMART" id="SM00954"/>
    </source>
</evidence>
<evidence type="ECO:0000313" key="3">
    <source>
        <dbReference type="EMBL" id="MCM2437318.1"/>
    </source>
</evidence>
<dbReference type="Gene3D" id="1.10.287.860">
    <property type="entry name" value="Nucleotidyltransferase"/>
    <property type="match status" value="1"/>
</dbReference>
<dbReference type="PANTHER" id="PTHR47837">
    <property type="entry name" value="GTP PYROPHOSPHOKINASE YJBM"/>
    <property type="match status" value="1"/>
</dbReference>
<dbReference type="PANTHER" id="PTHR47837:SF2">
    <property type="entry name" value="GTP PYROPHOSPHOKINASE YWAC"/>
    <property type="match status" value="1"/>
</dbReference>
<comment type="caution">
    <text evidence="3">The sequence shown here is derived from an EMBL/GenBank/DDBJ whole genome shotgun (WGS) entry which is preliminary data.</text>
</comment>
<dbReference type="InterPro" id="IPR043519">
    <property type="entry name" value="NT_sf"/>
</dbReference>
<accession>A0ABT0VJM4</accession>
<protein>
    <submittedName>
        <fullName evidence="3">GTP pyrophosphokinase family protein</fullName>
    </submittedName>
</protein>
<evidence type="ECO:0000313" key="4">
    <source>
        <dbReference type="Proteomes" id="UP001057481"/>
    </source>
</evidence>
<reference evidence="3" key="1">
    <citation type="submission" date="2021-04" db="EMBL/GenBank/DDBJ databases">
        <title>Taxonomic assessment of Weissella genus.</title>
        <authorList>
            <person name="Fanelli F."/>
            <person name="Chieffi D."/>
            <person name="Dell'Aquila A."/>
            <person name="Gyu-Sung C."/>
            <person name="Franz C.M.A.P."/>
            <person name="Fusco V."/>
        </authorList>
    </citation>
    <scope>NUCLEOTIDE SEQUENCE</scope>
    <source>
        <strain evidence="3">LMG 25373</strain>
    </source>
</reference>
<dbReference type="Gene3D" id="3.30.460.10">
    <property type="entry name" value="Beta Polymerase, domain 2"/>
    <property type="match status" value="1"/>
</dbReference>